<dbReference type="GO" id="GO:0016874">
    <property type="term" value="F:ligase activity"/>
    <property type="evidence" value="ECO:0007669"/>
    <property type="project" value="UniProtKB-KW"/>
</dbReference>
<name>A0A0U0ZPI1_9MYCO</name>
<reference evidence="1 2" key="1">
    <citation type="submission" date="2015-03" db="EMBL/GenBank/DDBJ databases">
        <authorList>
            <person name="Murphy D."/>
        </authorList>
    </citation>
    <scope>NUCLEOTIDE SEQUENCE [LARGE SCALE GENOMIC DNA]</scope>
    <source>
        <strain evidence="1 2">PAP088</strain>
    </source>
</reference>
<gene>
    <name evidence="1" type="ORF">ERS075579_03448</name>
</gene>
<organism evidence="1 2">
    <name type="scientific">Mycobacteroides abscessus</name>
    <dbReference type="NCBI Taxonomy" id="36809"/>
    <lineage>
        <taxon>Bacteria</taxon>
        <taxon>Bacillati</taxon>
        <taxon>Actinomycetota</taxon>
        <taxon>Actinomycetes</taxon>
        <taxon>Mycobacteriales</taxon>
        <taxon>Mycobacteriaceae</taxon>
        <taxon>Mycobacteroides</taxon>
    </lineage>
</organism>
<protein>
    <submittedName>
        <fullName evidence="1">Fatty acyl-AMP ligase FadD28 and polyketide synthase</fullName>
    </submittedName>
</protein>
<keyword evidence="1" id="KW-0436">Ligase</keyword>
<dbReference type="EMBL" id="CSWP01000007">
    <property type="protein sequence ID" value="CPV62390.1"/>
    <property type="molecule type" value="Genomic_DNA"/>
</dbReference>
<evidence type="ECO:0000313" key="1">
    <source>
        <dbReference type="EMBL" id="CPV62390.1"/>
    </source>
</evidence>
<dbReference type="RefSeq" id="WP_016341916.1">
    <property type="nucleotide sequence ID" value="NZ_AP022621.1"/>
</dbReference>
<dbReference type="Proteomes" id="UP000045782">
    <property type="component" value="Unassembled WGS sequence"/>
</dbReference>
<proteinExistence type="predicted"/>
<evidence type="ECO:0000313" key="2">
    <source>
        <dbReference type="Proteomes" id="UP000045782"/>
    </source>
</evidence>
<dbReference type="SUPFAM" id="SSF52777">
    <property type="entry name" value="CoA-dependent acyltransferases"/>
    <property type="match status" value="1"/>
</dbReference>
<sequence>MTATVQEINAHAVATSGSIAHLDFVDQASFLGLRATEMATLSQMVWIYERDIDTDRLRRFHANLGRGLFGRRIQRSRLPFGRHRWVLDPACHPIDVELAPLPRAELQDWVHRHAQLPIDPEHGPSWRLGVTRFTDGAAAVSLVVSHSIADGVGLCRGIADAVNDAELPLGYAEPQARKHFRGMGEDLRRARRDLPETVRAFRKATKLLSARRQDIKHAGLPTIAAHVDRVAAATVYLDENHWDTHAHGRGGTSNSLVGAFAAQLAARAGRLGRDGRVTLSMPVNERTEGDHRANAMTSVMFAVDPAQLTTDLSGIRSATKKVLSGLRDAPDEKWALLPLTPYIPKAAARRLADVALEYNDYPVGCSNVGALPAEVNRPDGTDADYIFCKLAEQRVRPDKVLSTYGQLFLASGRANRKVFLAVVAYQPGVIESRADLTTLLAETLDDFGLHAVIE</sequence>
<dbReference type="Gene3D" id="3.30.559.10">
    <property type="entry name" value="Chloramphenicol acetyltransferase-like domain"/>
    <property type="match status" value="1"/>
</dbReference>
<dbReference type="AlphaFoldDB" id="A0A0U0ZPI1"/>
<accession>A0A0U0ZPI1</accession>
<dbReference type="InterPro" id="IPR023213">
    <property type="entry name" value="CAT-like_dom_sf"/>
</dbReference>